<evidence type="ECO:0000313" key="7">
    <source>
        <dbReference type="EMBL" id="MBK0401121.1"/>
    </source>
</evidence>
<dbReference type="InterPro" id="IPR050493">
    <property type="entry name" value="FAD-dep_Monooxygenase_BioMet"/>
</dbReference>
<evidence type="ECO:0000256" key="4">
    <source>
        <dbReference type="ARBA" id="ARBA00023002"/>
    </source>
</evidence>
<keyword evidence="5 7" id="KW-0503">Monooxygenase</keyword>
<evidence type="ECO:0000256" key="1">
    <source>
        <dbReference type="ARBA" id="ARBA00001974"/>
    </source>
</evidence>
<comment type="cofactor">
    <cofactor evidence="1">
        <name>FAD</name>
        <dbReference type="ChEBI" id="CHEBI:57692"/>
    </cofactor>
</comment>
<organism evidence="7 8">
    <name type="scientific">Thermohalobaculum xanthum</name>
    <dbReference type="NCBI Taxonomy" id="2753746"/>
    <lineage>
        <taxon>Bacteria</taxon>
        <taxon>Pseudomonadati</taxon>
        <taxon>Pseudomonadota</taxon>
        <taxon>Alphaproteobacteria</taxon>
        <taxon>Rhodobacterales</taxon>
        <taxon>Paracoccaceae</taxon>
        <taxon>Thermohalobaculum</taxon>
    </lineage>
</organism>
<proteinExistence type="predicted"/>
<dbReference type="PANTHER" id="PTHR13789:SF318">
    <property type="entry name" value="GERANYLGERANYL DIPHOSPHATE REDUCTASE"/>
    <property type="match status" value="1"/>
</dbReference>
<reference evidence="7" key="1">
    <citation type="submission" date="2020-12" db="EMBL/GenBank/DDBJ databases">
        <title>Bacterial taxonomy.</title>
        <authorList>
            <person name="Pan X."/>
        </authorList>
    </citation>
    <scope>NUCLEOTIDE SEQUENCE</scope>
    <source>
        <strain evidence="7">M0105</strain>
    </source>
</reference>
<evidence type="ECO:0000256" key="3">
    <source>
        <dbReference type="ARBA" id="ARBA00022827"/>
    </source>
</evidence>
<evidence type="ECO:0000256" key="2">
    <source>
        <dbReference type="ARBA" id="ARBA00022630"/>
    </source>
</evidence>
<feature type="domain" description="FAD-binding" evidence="6">
    <location>
        <begin position="286"/>
        <end position="347"/>
    </location>
</feature>
<dbReference type="SUPFAM" id="SSF51905">
    <property type="entry name" value="FAD/NAD(P)-binding domain"/>
    <property type="match status" value="1"/>
</dbReference>
<dbReference type="SUPFAM" id="SSF54373">
    <property type="entry name" value="FAD-linked reductases, C-terminal domain"/>
    <property type="match status" value="1"/>
</dbReference>
<dbReference type="PANTHER" id="PTHR13789">
    <property type="entry name" value="MONOOXYGENASE"/>
    <property type="match status" value="1"/>
</dbReference>
<comment type="caution">
    <text evidence="7">The sequence shown here is derived from an EMBL/GenBank/DDBJ whole genome shotgun (WGS) entry which is preliminary data.</text>
</comment>
<keyword evidence="8" id="KW-1185">Reference proteome</keyword>
<gene>
    <name evidence="7" type="ORF">H0I76_18135</name>
</gene>
<feature type="domain" description="FAD-binding" evidence="6">
    <location>
        <begin position="10"/>
        <end position="174"/>
    </location>
</feature>
<accession>A0A8J7MA44</accession>
<keyword evidence="4" id="KW-0560">Oxidoreductase</keyword>
<dbReference type="RefSeq" id="WP_200613281.1">
    <property type="nucleotide sequence ID" value="NZ_JAEHHL010000015.1"/>
</dbReference>
<sequence length="400" mass="42434">MTVQAATRHALVAGAGIGGTAAALALARQGWRVTLVERARQLGEVGAGLQVSPNAARCLDALGVLDRVAAEAFRPRRAVLRDGVTGREIFSTALGEGAEMRWGAPYLHVHRADLLAALADAAAGAGVELRLGTTVQGWEDGAGGVSVRLGDRSSLDADVLVAADGVRTALREVMHGPAPARFTGQVAWRALVPASELPTGLIPPDATVWAGWGRHVVTYYLRGGTLINLVAVEERADWVEEGWSVPGDAARLRAIFAGWHGAVSRLLDKVEAPLRWGLFDRPPPPSWSKGRVALLGDACHPMLPFMAQGAAMALEDAVVLADCLERLSPEEALARYEARRRPRATRVQGVSRANAELFHAGGVGRILRHGAIGVANRLIPGVVTGRLDWLYGHDATREDA</sequence>
<evidence type="ECO:0000259" key="6">
    <source>
        <dbReference type="Pfam" id="PF01494"/>
    </source>
</evidence>
<dbReference type="InterPro" id="IPR002938">
    <property type="entry name" value="FAD-bd"/>
</dbReference>
<keyword evidence="2" id="KW-0285">Flavoprotein</keyword>
<evidence type="ECO:0000256" key="5">
    <source>
        <dbReference type="ARBA" id="ARBA00023033"/>
    </source>
</evidence>
<dbReference type="Pfam" id="PF01494">
    <property type="entry name" value="FAD_binding_3"/>
    <property type="match status" value="2"/>
</dbReference>
<dbReference type="PRINTS" id="PR00420">
    <property type="entry name" value="RNGMNOXGNASE"/>
</dbReference>
<dbReference type="InterPro" id="IPR036188">
    <property type="entry name" value="FAD/NAD-bd_sf"/>
</dbReference>
<protein>
    <submittedName>
        <fullName evidence="7">FAD-dependent monooxygenase</fullName>
    </submittedName>
</protein>
<dbReference type="Proteomes" id="UP000655420">
    <property type="component" value="Unassembled WGS sequence"/>
</dbReference>
<dbReference type="AlphaFoldDB" id="A0A8J7MA44"/>
<dbReference type="EMBL" id="JAEHHL010000015">
    <property type="protein sequence ID" value="MBK0401121.1"/>
    <property type="molecule type" value="Genomic_DNA"/>
</dbReference>
<dbReference type="Gene3D" id="3.50.50.60">
    <property type="entry name" value="FAD/NAD(P)-binding domain"/>
    <property type="match status" value="1"/>
</dbReference>
<name>A0A8J7MA44_9RHOB</name>
<dbReference type="GO" id="GO:0071949">
    <property type="term" value="F:FAD binding"/>
    <property type="evidence" value="ECO:0007669"/>
    <property type="project" value="InterPro"/>
</dbReference>
<keyword evidence="3" id="KW-0274">FAD</keyword>
<evidence type="ECO:0000313" key="8">
    <source>
        <dbReference type="Proteomes" id="UP000655420"/>
    </source>
</evidence>
<dbReference type="GO" id="GO:0004497">
    <property type="term" value="F:monooxygenase activity"/>
    <property type="evidence" value="ECO:0007669"/>
    <property type="project" value="UniProtKB-KW"/>
</dbReference>